<keyword evidence="10 15" id="KW-0472">Membrane</keyword>
<evidence type="ECO:0000256" key="10">
    <source>
        <dbReference type="ARBA" id="ARBA00023136"/>
    </source>
</evidence>
<keyword evidence="6 15" id="KW-0681">Retinal protein</keyword>
<dbReference type="EMBL" id="GL732536">
    <property type="protein sequence ID" value="EFX83617.1"/>
    <property type="molecule type" value="Genomic_DNA"/>
</dbReference>
<dbReference type="InterPro" id="IPR050125">
    <property type="entry name" value="GPCR_opsins"/>
</dbReference>
<sequence>MTANSNDSAGYWWAINATRWFVDDSNETLGIDWDDWDVSLWTPEQRQLLERGGVSRRIHVALGVLLSFIVLFGFAANSTILYVFSRFKRLRTPANVFIINLTICDFFACCLHPLVVYSAFRGRWSLGQTGCNLYGMGVAFFGLNSIVTLSAIACERYIVITSSSCRPAVAKWRITRQQAQKACAGIWLHCAALVTPPWMLGWSSYEPEGVLVTCSWDYTTRTLSNRLYYLYLLLLGFVLPVSVLTFCYAAIFRFIFHSSKEMTRLVMASHVKSPFSTNSTSFRKRRRQTDVRTALIILSLAMLCYTAWTPYAIVSLIGQFGPVDEDGQPKKLSPMATAIPAFLAKTAIVFDPLVYGFSSPQFRSSVRQILNSGGLRGGQSNNAIAGLTRVQTNPNCQLSRVNSVAVLSSNRFRMNKDLSVSVNKLVVQSTDVVWMRAAEPIPPTGQLSQCPATSPLSRLIPLLFRSSYSLIRKVLCPKSRRTILTKTLASEFNKVLTHLLSSFFNMHFDSKND</sequence>
<dbReference type="HOGENOM" id="CLU_531301_0_0_1"/>
<evidence type="ECO:0000256" key="12">
    <source>
        <dbReference type="ARBA" id="ARBA00023170"/>
    </source>
</evidence>
<evidence type="ECO:0000256" key="5">
    <source>
        <dbReference type="ARBA" id="ARBA00022692"/>
    </source>
</evidence>
<keyword evidence="12 15" id="KW-0675">Receptor</keyword>
<dbReference type="OrthoDB" id="2101615at2759"/>
<evidence type="ECO:0000256" key="15">
    <source>
        <dbReference type="RuleBase" id="RU004951"/>
    </source>
</evidence>
<dbReference type="GO" id="GO:0007602">
    <property type="term" value="P:phototransduction"/>
    <property type="evidence" value="ECO:0000318"/>
    <property type="project" value="GO_Central"/>
</dbReference>
<evidence type="ECO:0000256" key="9">
    <source>
        <dbReference type="ARBA" id="ARBA00023040"/>
    </source>
</evidence>
<keyword evidence="18" id="KW-1185">Reference proteome</keyword>
<dbReference type="eggNOG" id="KOG3656">
    <property type="taxonomic scope" value="Eukaryota"/>
</dbReference>
<evidence type="ECO:0000256" key="14">
    <source>
        <dbReference type="ARBA" id="ARBA00023305"/>
    </source>
</evidence>
<feature type="transmembrane region" description="Helical" evidence="15">
    <location>
        <begin position="293"/>
        <end position="318"/>
    </location>
</feature>
<dbReference type="PRINTS" id="PR00237">
    <property type="entry name" value="GPCRRHODOPSN"/>
</dbReference>
<feature type="transmembrane region" description="Helical" evidence="15">
    <location>
        <begin position="228"/>
        <end position="256"/>
    </location>
</feature>
<dbReference type="InterPro" id="IPR000276">
    <property type="entry name" value="GPCR_Rhodpsn"/>
</dbReference>
<dbReference type="AlphaFoldDB" id="E9G9R8"/>
<dbReference type="InterPro" id="IPR001760">
    <property type="entry name" value="Opsin"/>
</dbReference>
<dbReference type="STRING" id="6669.E9G9R8"/>
<evidence type="ECO:0000256" key="7">
    <source>
        <dbReference type="ARBA" id="ARBA00022989"/>
    </source>
</evidence>
<feature type="transmembrane region" description="Helical" evidence="15">
    <location>
        <begin position="58"/>
        <end position="84"/>
    </location>
</feature>
<dbReference type="PRINTS" id="PR00238">
    <property type="entry name" value="OPSIN"/>
</dbReference>
<accession>E9G9R8</accession>
<organism evidence="17 18">
    <name type="scientific">Daphnia pulex</name>
    <name type="common">Water flea</name>
    <dbReference type="NCBI Taxonomy" id="6669"/>
    <lineage>
        <taxon>Eukaryota</taxon>
        <taxon>Metazoa</taxon>
        <taxon>Ecdysozoa</taxon>
        <taxon>Arthropoda</taxon>
        <taxon>Crustacea</taxon>
        <taxon>Branchiopoda</taxon>
        <taxon>Diplostraca</taxon>
        <taxon>Cladocera</taxon>
        <taxon>Anomopoda</taxon>
        <taxon>Daphniidae</taxon>
        <taxon>Daphnia</taxon>
    </lineage>
</organism>
<dbReference type="InParanoid" id="E9G9R8"/>
<gene>
    <name evidence="17" type="primary">ARTHROPSIN1</name>
    <name evidence="17" type="ORF">DAPPUDRAFT_346938</name>
</gene>
<dbReference type="PANTHER" id="PTHR24240">
    <property type="entry name" value="OPSIN"/>
    <property type="match status" value="1"/>
</dbReference>
<dbReference type="FunFam" id="1.20.1070.10:FF:000044">
    <property type="entry name" value="Opsin, ultraviolet-sensitive"/>
    <property type="match status" value="1"/>
</dbReference>
<feature type="transmembrane region" description="Helical" evidence="15">
    <location>
        <begin position="338"/>
        <end position="357"/>
    </location>
</feature>
<keyword evidence="7 15" id="KW-1133">Transmembrane helix</keyword>
<reference evidence="17 18" key="1">
    <citation type="journal article" date="2011" name="Science">
        <title>The ecoresponsive genome of Daphnia pulex.</title>
        <authorList>
            <person name="Colbourne J.K."/>
            <person name="Pfrender M.E."/>
            <person name="Gilbert D."/>
            <person name="Thomas W.K."/>
            <person name="Tucker A."/>
            <person name="Oakley T.H."/>
            <person name="Tokishita S."/>
            <person name="Aerts A."/>
            <person name="Arnold G.J."/>
            <person name="Basu M.K."/>
            <person name="Bauer D.J."/>
            <person name="Caceres C.E."/>
            <person name="Carmel L."/>
            <person name="Casola C."/>
            <person name="Choi J.H."/>
            <person name="Detter J.C."/>
            <person name="Dong Q."/>
            <person name="Dusheyko S."/>
            <person name="Eads B.D."/>
            <person name="Frohlich T."/>
            <person name="Geiler-Samerotte K.A."/>
            <person name="Gerlach D."/>
            <person name="Hatcher P."/>
            <person name="Jogdeo S."/>
            <person name="Krijgsveld J."/>
            <person name="Kriventseva E.V."/>
            <person name="Kultz D."/>
            <person name="Laforsch C."/>
            <person name="Lindquist E."/>
            <person name="Lopez J."/>
            <person name="Manak J.R."/>
            <person name="Muller J."/>
            <person name="Pangilinan J."/>
            <person name="Patwardhan R.P."/>
            <person name="Pitluck S."/>
            <person name="Pritham E.J."/>
            <person name="Rechtsteiner A."/>
            <person name="Rho M."/>
            <person name="Rogozin I.B."/>
            <person name="Sakarya O."/>
            <person name="Salamov A."/>
            <person name="Schaack S."/>
            <person name="Shapiro H."/>
            <person name="Shiga Y."/>
            <person name="Skalitzky C."/>
            <person name="Smith Z."/>
            <person name="Souvorov A."/>
            <person name="Sung W."/>
            <person name="Tang Z."/>
            <person name="Tsuchiya D."/>
            <person name="Tu H."/>
            <person name="Vos H."/>
            <person name="Wang M."/>
            <person name="Wolf Y.I."/>
            <person name="Yamagata H."/>
            <person name="Yamada T."/>
            <person name="Ye Y."/>
            <person name="Shaw J.R."/>
            <person name="Andrews J."/>
            <person name="Crease T.J."/>
            <person name="Tang H."/>
            <person name="Lucas S.M."/>
            <person name="Robertson H.M."/>
            <person name="Bork P."/>
            <person name="Koonin E.V."/>
            <person name="Zdobnov E.M."/>
            <person name="Grigoriev I.V."/>
            <person name="Lynch M."/>
            <person name="Boore J.L."/>
        </authorList>
    </citation>
    <scope>NUCLEOTIDE SEQUENCE [LARGE SCALE GENOMIC DNA]</scope>
</reference>
<keyword evidence="8 15" id="KW-0157">Chromophore</keyword>
<name>E9G9R8_DAPPU</name>
<dbReference type="GO" id="GO:0071482">
    <property type="term" value="P:cellular response to light stimulus"/>
    <property type="evidence" value="ECO:0000318"/>
    <property type="project" value="GO_Central"/>
</dbReference>
<keyword evidence="9 15" id="KW-0297">G-protein coupled receptor</keyword>
<dbReference type="SUPFAM" id="SSF81321">
    <property type="entry name" value="Family A G protein-coupled receptor-like"/>
    <property type="match status" value="1"/>
</dbReference>
<keyword evidence="14" id="KW-0844">Vision</keyword>
<dbReference type="Gene3D" id="1.20.1070.10">
    <property type="entry name" value="Rhodopsin 7-helix transmembrane proteins"/>
    <property type="match status" value="1"/>
</dbReference>
<keyword evidence="3" id="KW-0597">Phosphoprotein</keyword>
<feature type="transmembrane region" description="Helical" evidence="15">
    <location>
        <begin position="132"/>
        <end position="154"/>
    </location>
</feature>
<feature type="transmembrane region" description="Helical" evidence="15">
    <location>
        <begin position="96"/>
        <end position="120"/>
    </location>
</feature>
<feature type="transmembrane region" description="Helical" evidence="15">
    <location>
        <begin position="182"/>
        <end position="200"/>
    </location>
</feature>
<proteinExistence type="inferred from homology"/>
<evidence type="ECO:0000256" key="6">
    <source>
        <dbReference type="ARBA" id="ARBA00022925"/>
    </source>
</evidence>
<dbReference type="GO" id="GO:0007186">
    <property type="term" value="P:G protein-coupled receptor signaling pathway"/>
    <property type="evidence" value="ECO:0000318"/>
    <property type="project" value="GO_Central"/>
</dbReference>
<evidence type="ECO:0000256" key="8">
    <source>
        <dbReference type="ARBA" id="ARBA00022991"/>
    </source>
</evidence>
<evidence type="ECO:0000256" key="3">
    <source>
        <dbReference type="ARBA" id="ARBA00022553"/>
    </source>
</evidence>
<keyword evidence="13 15" id="KW-0807">Transducer</keyword>
<evidence type="ECO:0000256" key="13">
    <source>
        <dbReference type="ARBA" id="ARBA00023224"/>
    </source>
</evidence>
<evidence type="ECO:0000256" key="4">
    <source>
        <dbReference type="ARBA" id="ARBA00022606"/>
    </source>
</evidence>
<evidence type="ECO:0000259" key="16">
    <source>
        <dbReference type="PROSITE" id="PS50262"/>
    </source>
</evidence>
<dbReference type="GO" id="GO:0005886">
    <property type="term" value="C:plasma membrane"/>
    <property type="evidence" value="ECO:0000318"/>
    <property type="project" value="GO_Central"/>
</dbReference>
<dbReference type="GO" id="GO:0007601">
    <property type="term" value="P:visual perception"/>
    <property type="evidence" value="ECO:0007669"/>
    <property type="project" value="UniProtKB-KW"/>
</dbReference>
<dbReference type="GO" id="GO:0008020">
    <property type="term" value="F:G protein-coupled photoreceptor activity"/>
    <property type="evidence" value="ECO:0000318"/>
    <property type="project" value="GO_Central"/>
</dbReference>
<evidence type="ECO:0000313" key="18">
    <source>
        <dbReference type="Proteomes" id="UP000000305"/>
    </source>
</evidence>
<feature type="domain" description="G-protein coupled receptors family 1 profile" evidence="16">
    <location>
        <begin position="76"/>
        <end position="355"/>
    </location>
</feature>
<evidence type="ECO:0000256" key="11">
    <source>
        <dbReference type="ARBA" id="ARBA00023157"/>
    </source>
</evidence>
<dbReference type="InterPro" id="IPR017452">
    <property type="entry name" value="GPCR_Rhodpsn_7TM"/>
</dbReference>
<comment type="subcellular location">
    <subcellularLocation>
        <location evidence="1 15">Membrane</location>
        <topology evidence="1 15">Multi-pass membrane protein</topology>
    </subcellularLocation>
</comment>
<keyword evidence="11" id="KW-1015">Disulfide bond</keyword>
<dbReference type="KEGG" id="dpx:DAPPUDRAFT_346938"/>
<dbReference type="Proteomes" id="UP000000305">
    <property type="component" value="Unassembled WGS sequence"/>
</dbReference>
<evidence type="ECO:0000256" key="1">
    <source>
        <dbReference type="ARBA" id="ARBA00004141"/>
    </source>
</evidence>
<evidence type="ECO:0000313" key="17">
    <source>
        <dbReference type="EMBL" id="EFX83617.1"/>
    </source>
</evidence>
<keyword evidence="2 15" id="KW-0600">Photoreceptor protein</keyword>
<evidence type="ECO:0000256" key="2">
    <source>
        <dbReference type="ARBA" id="ARBA00022543"/>
    </source>
</evidence>
<keyword evidence="4 15" id="KW-0716">Sensory transduction</keyword>
<keyword evidence="5 15" id="KW-0812">Transmembrane</keyword>
<protein>
    <submittedName>
        <fullName evidence="17">Arthropsin1</fullName>
    </submittedName>
</protein>
<comment type="similarity">
    <text evidence="15">Belongs to the G-protein coupled receptor 1 family. Opsin subfamily.</text>
</comment>
<dbReference type="Pfam" id="PF00001">
    <property type="entry name" value="7tm_1"/>
    <property type="match status" value="1"/>
</dbReference>
<dbReference type="PROSITE" id="PS50262">
    <property type="entry name" value="G_PROTEIN_RECEP_F1_2"/>
    <property type="match status" value="1"/>
</dbReference>